<dbReference type="Proteomes" id="UP000664859">
    <property type="component" value="Unassembled WGS sequence"/>
</dbReference>
<gene>
    <name evidence="1" type="ORF">JKP88DRAFT_240955</name>
</gene>
<evidence type="ECO:0000313" key="1">
    <source>
        <dbReference type="EMBL" id="KAG5186353.1"/>
    </source>
</evidence>
<accession>A0A836CIC9</accession>
<dbReference type="AlphaFoldDB" id="A0A836CIC9"/>
<sequence length="102" mass="11589">MEDFARNLVTISANMKNLREEFNPAKSRLMSEMQSSNVDSIPCGEHVIKLHSKPVKKPCGIRKIEQIIQKEFGPEGLKTFKQARKEAQSESVIKFSLKIEDA</sequence>
<dbReference type="EMBL" id="JAFCMP010000112">
    <property type="protein sequence ID" value="KAG5186353.1"/>
    <property type="molecule type" value="Genomic_DNA"/>
</dbReference>
<proteinExistence type="predicted"/>
<evidence type="ECO:0000313" key="2">
    <source>
        <dbReference type="Proteomes" id="UP000664859"/>
    </source>
</evidence>
<organism evidence="1 2">
    <name type="scientific">Tribonema minus</name>
    <dbReference type="NCBI Taxonomy" id="303371"/>
    <lineage>
        <taxon>Eukaryota</taxon>
        <taxon>Sar</taxon>
        <taxon>Stramenopiles</taxon>
        <taxon>Ochrophyta</taxon>
        <taxon>PX clade</taxon>
        <taxon>Xanthophyceae</taxon>
        <taxon>Tribonematales</taxon>
        <taxon>Tribonemataceae</taxon>
        <taxon>Tribonema</taxon>
    </lineage>
</organism>
<comment type="caution">
    <text evidence="1">The sequence shown here is derived from an EMBL/GenBank/DDBJ whole genome shotgun (WGS) entry which is preliminary data.</text>
</comment>
<protein>
    <submittedName>
        <fullName evidence="1">Uncharacterized protein</fullName>
    </submittedName>
</protein>
<name>A0A836CIC9_9STRA</name>
<keyword evidence="2" id="KW-1185">Reference proteome</keyword>
<reference evidence="1" key="1">
    <citation type="submission" date="2021-02" db="EMBL/GenBank/DDBJ databases">
        <title>First Annotated Genome of the Yellow-green Alga Tribonema minus.</title>
        <authorList>
            <person name="Mahan K.M."/>
        </authorList>
    </citation>
    <scope>NUCLEOTIDE SEQUENCE</scope>
    <source>
        <strain evidence="1">UTEX B ZZ1240</strain>
    </source>
</reference>